<dbReference type="VEuPathDB" id="FungiDB:CC1G_02440"/>
<dbReference type="InterPro" id="IPR001452">
    <property type="entry name" value="SH3_domain"/>
</dbReference>
<dbReference type="Proteomes" id="UP000001861">
    <property type="component" value="Unassembled WGS sequence"/>
</dbReference>
<proteinExistence type="predicted"/>
<dbReference type="PANTHER" id="PTHR14167">
    <property type="entry name" value="SH3 DOMAIN-CONTAINING"/>
    <property type="match status" value="1"/>
</dbReference>
<comment type="caution">
    <text evidence="5">The sequence shown here is derived from an EMBL/GenBank/DDBJ whole genome shotgun (WGS) entry which is preliminary data.</text>
</comment>
<protein>
    <recommendedName>
        <fullName evidence="4">SH3 domain-containing protein</fullName>
    </recommendedName>
</protein>
<dbReference type="Gene3D" id="2.30.30.40">
    <property type="entry name" value="SH3 Domains"/>
    <property type="match status" value="1"/>
</dbReference>
<evidence type="ECO:0000256" key="3">
    <source>
        <dbReference type="SAM" id="MobiDB-lite"/>
    </source>
</evidence>
<dbReference type="SUPFAM" id="SSF50044">
    <property type="entry name" value="SH3-domain"/>
    <property type="match status" value="1"/>
</dbReference>
<dbReference type="PRINTS" id="PR00452">
    <property type="entry name" value="SH3DOMAIN"/>
</dbReference>
<dbReference type="RefSeq" id="XP_001832178.1">
    <property type="nucleotide sequence ID" value="XM_001832126.1"/>
</dbReference>
<feature type="domain" description="SH3" evidence="4">
    <location>
        <begin position="62"/>
        <end position="132"/>
    </location>
</feature>
<dbReference type="GeneID" id="6008662"/>
<gene>
    <name evidence="5" type="ORF">CC1G_02440</name>
</gene>
<evidence type="ECO:0000259" key="4">
    <source>
        <dbReference type="PROSITE" id="PS50002"/>
    </source>
</evidence>
<dbReference type="InParanoid" id="A8NBI0"/>
<reference evidence="5 6" key="1">
    <citation type="journal article" date="2010" name="Proc. Natl. Acad. Sci. U.S.A.">
        <title>Insights into evolution of multicellular fungi from the assembled chromosomes of the mushroom Coprinopsis cinerea (Coprinus cinereus).</title>
        <authorList>
            <person name="Stajich J.E."/>
            <person name="Wilke S.K."/>
            <person name="Ahren D."/>
            <person name="Au C.H."/>
            <person name="Birren B.W."/>
            <person name="Borodovsky M."/>
            <person name="Burns C."/>
            <person name="Canback B."/>
            <person name="Casselton L.A."/>
            <person name="Cheng C.K."/>
            <person name="Deng J."/>
            <person name="Dietrich F.S."/>
            <person name="Fargo D.C."/>
            <person name="Farman M.L."/>
            <person name="Gathman A.C."/>
            <person name="Goldberg J."/>
            <person name="Guigo R."/>
            <person name="Hoegger P.J."/>
            <person name="Hooker J.B."/>
            <person name="Huggins A."/>
            <person name="James T.Y."/>
            <person name="Kamada T."/>
            <person name="Kilaru S."/>
            <person name="Kodira C."/>
            <person name="Kues U."/>
            <person name="Kupfer D."/>
            <person name="Kwan H.S."/>
            <person name="Lomsadze A."/>
            <person name="Li W."/>
            <person name="Lilly W.W."/>
            <person name="Ma L.J."/>
            <person name="Mackey A.J."/>
            <person name="Manning G."/>
            <person name="Martin F."/>
            <person name="Muraguchi H."/>
            <person name="Natvig D.O."/>
            <person name="Palmerini H."/>
            <person name="Ramesh M.A."/>
            <person name="Rehmeyer C.J."/>
            <person name="Roe B.A."/>
            <person name="Shenoy N."/>
            <person name="Stanke M."/>
            <person name="Ter-Hovhannisyan V."/>
            <person name="Tunlid A."/>
            <person name="Velagapudi R."/>
            <person name="Vision T.J."/>
            <person name="Zeng Q."/>
            <person name="Zolan M.E."/>
            <person name="Pukkila P.J."/>
        </authorList>
    </citation>
    <scope>NUCLEOTIDE SEQUENCE [LARGE SCALE GENOMIC DNA]</scope>
    <source>
        <strain evidence="6">Okayama-7 / 130 / ATCC MYA-4618 / FGSC 9003</strain>
    </source>
</reference>
<dbReference type="AlphaFoldDB" id="A8NBI0"/>
<dbReference type="PROSITE" id="PS50002">
    <property type="entry name" value="SH3"/>
    <property type="match status" value="1"/>
</dbReference>
<dbReference type="Pfam" id="PF07653">
    <property type="entry name" value="SH3_2"/>
    <property type="match status" value="1"/>
</dbReference>
<evidence type="ECO:0000313" key="6">
    <source>
        <dbReference type="Proteomes" id="UP000001861"/>
    </source>
</evidence>
<evidence type="ECO:0000256" key="2">
    <source>
        <dbReference type="PROSITE-ProRule" id="PRU00192"/>
    </source>
</evidence>
<dbReference type="InterPro" id="IPR036028">
    <property type="entry name" value="SH3-like_dom_sf"/>
</dbReference>
<evidence type="ECO:0000313" key="5">
    <source>
        <dbReference type="EMBL" id="EAU89551.1"/>
    </source>
</evidence>
<dbReference type="EMBL" id="AACS02000009">
    <property type="protein sequence ID" value="EAU89551.1"/>
    <property type="molecule type" value="Genomic_DNA"/>
</dbReference>
<dbReference type="STRING" id="240176.A8NBI0"/>
<dbReference type="KEGG" id="cci:CC1G_02440"/>
<name>A8NBI0_COPC7</name>
<sequence>MSSKSSPVSPRTQLTVPSNTHNRDYSPPSPTDTIASGYSSITRYTSTSSSTFRPESYPLPTPSTQFCIALYSYSDPDPAALSFSKNDVIEVLQQHPSGWWDGLAGGVWNGYGMGGQVRRGWVPSNYVRLLGGREEARAVLARRGKMSGKL</sequence>
<organism evidence="5 6">
    <name type="scientific">Coprinopsis cinerea (strain Okayama-7 / 130 / ATCC MYA-4618 / FGSC 9003)</name>
    <name type="common">Inky cap fungus</name>
    <name type="synonym">Hormographiella aspergillata</name>
    <dbReference type="NCBI Taxonomy" id="240176"/>
    <lineage>
        <taxon>Eukaryota</taxon>
        <taxon>Fungi</taxon>
        <taxon>Dikarya</taxon>
        <taxon>Basidiomycota</taxon>
        <taxon>Agaricomycotina</taxon>
        <taxon>Agaricomycetes</taxon>
        <taxon>Agaricomycetidae</taxon>
        <taxon>Agaricales</taxon>
        <taxon>Agaricineae</taxon>
        <taxon>Psathyrellaceae</taxon>
        <taxon>Coprinopsis</taxon>
    </lineage>
</organism>
<accession>A8NBI0</accession>
<evidence type="ECO:0000256" key="1">
    <source>
        <dbReference type="ARBA" id="ARBA00022443"/>
    </source>
</evidence>
<feature type="compositionally biased region" description="Polar residues" evidence="3">
    <location>
        <begin position="1"/>
        <end position="20"/>
    </location>
</feature>
<keyword evidence="1 2" id="KW-0728">SH3 domain</keyword>
<keyword evidence="6" id="KW-1185">Reference proteome</keyword>
<dbReference type="SMART" id="SM00326">
    <property type="entry name" value="SH3"/>
    <property type="match status" value="1"/>
</dbReference>
<dbReference type="InterPro" id="IPR050384">
    <property type="entry name" value="Endophilin_SH3RF"/>
</dbReference>
<dbReference type="OrthoDB" id="10255964at2759"/>
<feature type="region of interest" description="Disordered" evidence="3">
    <location>
        <begin position="1"/>
        <end position="38"/>
    </location>
</feature>